<dbReference type="PANTHER" id="PTHR37291">
    <property type="entry name" value="5-METHYLCYTOSINE-SPECIFIC RESTRICTION ENZYME B"/>
    <property type="match status" value="1"/>
</dbReference>
<dbReference type="InterPro" id="IPR052934">
    <property type="entry name" value="Methyl-DNA_Rec/Restrict_Enz"/>
</dbReference>
<dbReference type="SUPFAM" id="SSF52540">
    <property type="entry name" value="P-loop containing nucleoside triphosphate hydrolases"/>
    <property type="match status" value="1"/>
</dbReference>
<dbReference type="EMBL" id="BLAY01000038">
    <property type="protein sequence ID" value="GET38047.1"/>
    <property type="molecule type" value="Genomic_DNA"/>
</dbReference>
<dbReference type="GO" id="GO:0005524">
    <property type="term" value="F:ATP binding"/>
    <property type="evidence" value="ECO:0007669"/>
    <property type="project" value="InterPro"/>
</dbReference>
<feature type="domain" description="ATPase dynein-related AAA" evidence="1">
    <location>
        <begin position="316"/>
        <end position="463"/>
    </location>
</feature>
<organism evidence="2 3">
    <name type="scientific">Microseira wollei NIES-4236</name>
    <dbReference type="NCBI Taxonomy" id="2530354"/>
    <lineage>
        <taxon>Bacteria</taxon>
        <taxon>Bacillati</taxon>
        <taxon>Cyanobacteriota</taxon>
        <taxon>Cyanophyceae</taxon>
        <taxon>Oscillatoriophycideae</taxon>
        <taxon>Aerosakkonematales</taxon>
        <taxon>Aerosakkonemataceae</taxon>
        <taxon>Microseira</taxon>
    </lineage>
</organism>
<dbReference type="InterPro" id="IPR027417">
    <property type="entry name" value="P-loop_NTPase"/>
</dbReference>
<dbReference type="Pfam" id="PF07728">
    <property type="entry name" value="AAA_5"/>
    <property type="match status" value="1"/>
</dbReference>
<evidence type="ECO:0000313" key="2">
    <source>
        <dbReference type="EMBL" id="GET38047.1"/>
    </source>
</evidence>
<dbReference type="InterPro" id="IPR011704">
    <property type="entry name" value="ATPase_dyneun-rel_AAA"/>
</dbReference>
<gene>
    <name evidence="2" type="ORF">MiSe_28010</name>
</gene>
<evidence type="ECO:0000313" key="3">
    <source>
        <dbReference type="Proteomes" id="UP001050975"/>
    </source>
</evidence>
<keyword evidence="3" id="KW-1185">Reference proteome</keyword>
<sequence>MSYVCILNWSDINDYASAVFDDWIDYHEWISENFNEFELSLINYIDSTLIHRIAVEGFKESFKNAWEILVQIGLANYCNETEHCEVMIAFISLVELYAESCGFEYFWMGKNLEYDYFLDLVEAYLEISHSQLTNVFLKKYGIRFNYNSSPFKSEIFKILIKNKRQIIINTFQDQFGMNANLFDYIRPRIAEKIKSYLNDIKFNEDDEFEREETELIYENQLIDKLTKRWQEVVMDEVTLAAQKLAAFFDGNVINITEEITGEAVSHHYGKSQIILLRRYVEPSFTDIQKNVLAQDIHISEQTLRRYHLAIKTRKFVILAGISGTGKTWLTKIYANAVDAEYLVVPVAPNWTTNEDLLGYFNPINKEYNHTAFSCFLEKAAQEYILAKSQQLNPQPYHLVLDEMNLARVEYYFAKFLSAMEVRMREEVAEIELAPGKKVLLPPNLYFIGTVNMDETTHSFADKVYDRAQLIELEVDRKDLYDCLGEVEYRETLIQIWDEVYTVAPFAFRVIEEIKTYVKEAEALNISWKQAFDEQLLQKVLPKLKGTDETVGKALKAVVNIAKVNGFHLSHKKAEKMLETFNNHGFSSYF</sequence>
<proteinExistence type="predicted"/>
<dbReference type="Proteomes" id="UP001050975">
    <property type="component" value="Unassembled WGS sequence"/>
</dbReference>
<name>A0AAV3XCJ9_9CYAN</name>
<comment type="caution">
    <text evidence="2">The sequence shown here is derived from an EMBL/GenBank/DDBJ whole genome shotgun (WGS) entry which is preliminary data.</text>
</comment>
<protein>
    <recommendedName>
        <fullName evidence="1">ATPase dynein-related AAA domain-containing protein</fullName>
    </recommendedName>
</protein>
<reference evidence="2" key="1">
    <citation type="submission" date="2019-10" db="EMBL/GenBank/DDBJ databases">
        <title>Draft genome sequece of Microseira wollei NIES-4236.</title>
        <authorList>
            <person name="Yamaguchi H."/>
            <person name="Suzuki S."/>
            <person name="Kawachi M."/>
        </authorList>
    </citation>
    <scope>NUCLEOTIDE SEQUENCE</scope>
    <source>
        <strain evidence="2">NIES-4236</strain>
    </source>
</reference>
<dbReference type="PANTHER" id="PTHR37291:SF1">
    <property type="entry name" value="TYPE IV METHYL-DIRECTED RESTRICTION ENZYME ECOKMCRB SUBUNIT"/>
    <property type="match status" value="1"/>
</dbReference>
<dbReference type="Gene3D" id="3.40.50.300">
    <property type="entry name" value="P-loop containing nucleotide triphosphate hydrolases"/>
    <property type="match status" value="1"/>
</dbReference>
<accession>A0AAV3XCJ9</accession>
<dbReference type="GO" id="GO:0016887">
    <property type="term" value="F:ATP hydrolysis activity"/>
    <property type="evidence" value="ECO:0007669"/>
    <property type="project" value="InterPro"/>
</dbReference>
<evidence type="ECO:0000259" key="1">
    <source>
        <dbReference type="Pfam" id="PF07728"/>
    </source>
</evidence>
<dbReference type="AlphaFoldDB" id="A0AAV3XCJ9"/>